<dbReference type="Pfam" id="PF20199">
    <property type="entry name" value="RepSA"/>
    <property type="match status" value="1"/>
</dbReference>
<dbReference type="AlphaFoldDB" id="A0A6N2TBQ9"/>
<gene>
    <name evidence="1" type="ORF">BDLFYP24_01921</name>
</gene>
<protein>
    <recommendedName>
        <fullName evidence="2">Replication initiation protein</fullName>
    </recommendedName>
</protein>
<dbReference type="InterPro" id="IPR046828">
    <property type="entry name" value="RepSA"/>
</dbReference>
<name>A0A6N2TBQ9_9BIFI</name>
<dbReference type="EMBL" id="CACRSP010000004">
    <property type="protein sequence ID" value="VYT02977.1"/>
    <property type="molecule type" value="Genomic_DNA"/>
</dbReference>
<evidence type="ECO:0008006" key="2">
    <source>
        <dbReference type="Google" id="ProtNLM"/>
    </source>
</evidence>
<proteinExistence type="predicted"/>
<evidence type="ECO:0000313" key="1">
    <source>
        <dbReference type="EMBL" id="VYT02977.1"/>
    </source>
</evidence>
<accession>A0A6N2TBQ9</accession>
<organism evidence="1">
    <name type="scientific">Bifidobacterium dentium</name>
    <dbReference type="NCBI Taxonomy" id="1689"/>
    <lineage>
        <taxon>Bacteria</taxon>
        <taxon>Bacillati</taxon>
        <taxon>Actinomycetota</taxon>
        <taxon>Actinomycetes</taxon>
        <taxon>Bifidobacteriales</taxon>
        <taxon>Bifidobacteriaceae</taxon>
        <taxon>Bifidobacterium</taxon>
    </lineage>
</organism>
<dbReference type="RefSeq" id="WP_129879785.1">
    <property type="nucleotide sequence ID" value="NZ_CACRSP010000004.1"/>
</dbReference>
<sequence length="207" mass="23114">MSVEENAAKSNGEAASKWRFQGEALDAVPNGEHPCSHPLAMLNVETGELVNVRCGTRSEKKCPGCAWVYKKDTAKILRSGLLDDGACRYFFLTLTAPSFGATHNVPKRGERKRCRCGAWHDAEKDMDLRGVPLDCDEYDYSGQAYFNYRIGGLWNTTLTLLRKWFPDLCFAKVYEWQQRGALHVHIILRIPAADFLGKGDAASLLIG</sequence>
<reference evidence="1" key="1">
    <citation type="submission" date="2019-11" db="EMBL/GenBank/DDBJ databases">
        <authorList>
            <person name="Feng L."/>
        </authorList>
    </citation>
    <scope>NUCLEOTIDE SEQUENCE</scope>
    <source>
        <strain evidence="1">BdentiumLFYP24</strain>
    </source>
</reference>